<dbReference type="OrthoDB" id="10254221at2759"/>
<evidence type="ECO:0000313" key="3">
    <source>
        <dbReference type="Proteomes" id="UP000654370"/>
    </source>
</evidence>
<gene>
    <name evidence="2" type="ORF">INT43_008666</name>
</gene>
<dbReference type="Gene3D" id="3.40.50.720">
    <property type="entry name" value="NAD(P)-binding Rossmann-like Domain"/>
    <property type="match status" value="1"/>
</dbReference>
<dbReference type="SUPFAM" id="SSF51735">
    <property type="entry name" value="NAD(P)-binding Rossmann-fold domains"/>
    <property type="match status" value="1"/>
</dbReference>
<dbReference type="Proteomes" id="UP000654370">
    <property type="component" value="Unassembled WGS sequence"/>
</dbReference>
<keyword evidence="3" id="KW-1185">Reference proteome</keyword>
<reference evidence="2" key="1">
    <citation type="submission" date="2020-12" db="EMBL/GenBank/DDBJ databases">
        <title>Metabolic potential, ecology and presence of endohyphal bacteria is reflected in genomic diversity of Mucoromycotina.</title>
        <authorList>
            <person name="Muszewska A."/>
            <person name="Okrasinska A."/>
            <person name="Steczkiewicz K."/>
            <person name="Drgas O."/>
            <person name="Orlowska M."/>
            <person name="Perlinska-Lenart U."/>
            <person name="Aleksandrzak-Piekarczyk T."/>
            <person name="Szatraj K."/>
            <person name="Zielenkiewicz U."/>
            <person name="Pilsyk S."/>
            <person name="Malc E."/>
            <person name="Mieczkowski P."/>
            <person name="Kruszewska J.S."/>
            <person name="Biernat P."/>
            <person name="Pawlowska J."/>
        </authorList>
    </citation>
    <scope>NUCLEOTIDE SEQUENCE</scope>
    <source>
        <strain evidence="2">WA0000067209</strain>
    </source>
</reference>
<feature type="domain" description="NmrA-like" evidence="1">
    <location>
        <begin position="3"/>
        <end position="262"/>
    </location>
</feature>
<dbReference type="AlphaFoldDB" id="A0A8H7PX57"/>
<dbReference type="Pfam" id="PF05368">
    <property type="entry name" value="NmrA"/>
    <property type="match status" value="1"/>
</dbReference>
<evidence type="ECO:0000313" key="2">
    <source>
        <dbReference type="EMBL" id="KAG2181084.1"/>
    </source>
</evidence>
<dbReference type="PANTHER" id="PTHR43162:SF1">
    <property type="entry name" value="PRESTALK A DIFFERENTIATION PROTEIN A"/>
    <property type="match status" value="1"/>
</dbReference>
<accession>A0A8H7PX57</accession>
<dbReference type="InterPro" id="IPR051604">
    <property type="entry name" value="Ergot_Alk_Oxidoreductase"/>
</dbReference>
<sequence>MIERVFVTGGAGNVGRKVVQELVDNYIQATVYTKDVAKAYDLFPYDCSLTFVEGDYNDMDAFAKAIVGHTRLFLLVVDVRRLADIKVQYAKIAYQAGVKQIVDISSNMVSKAWRYNFASAAQGPAERALVNLPDRAAYVTLRPSSFMTNHLYFDAVTLRQGSLVGIVAPNCKQEWISTNDIGLAAANILQEPIEKHANAVYDMIGDSVSSNERADIFSKVLEREIKYYQVRPLERYKLLNEHVKIPHSIAYAYCSRDTQRDVNIEIEILLGREPETLKQWITNNRHYFQ</sequence>
<comment type="caution">
    <text evidence="2">The sequence shown here is derived from an EMBL/GenBank/DDBJ whole genome shotgun (WGS) entry which is preliminary data.</text>
</comment>
<proteinExistence type="predicted"/>
<dbReference type="Gene3D" id="3.90.25.10">
    <property type="entry name" value="UDP-galactose 4-epimerase, domain 1"/>
    <property type="match status" value="1"/>
</dbReference>
<organism evidence="2 3">
    <name type="scientific">Mortierella isabellina</name>
    <name type="common">Filamentous fungus</name>
    <name type="synonym">Umbelopsis isabellina</name>
    <dbReference type="NCBI Taxonomy" id="91625"/>
    <lineage>
        <taxon>Eukaryota</taxon>
        <taxon>Fungi</taxon>
        <taxon>Fungi incertae sedis</taxon>
        <taxon>Mucoromycota</taxon>
        <taxon>Mucoromycotina</taxon>
        <taxon>Umbelopsidomycetes</taxon>
        <taxon>Umbelopsidales</taxon>
        <taxon>Umbelopsidaceae</taxon>
        <taxon>Umbelopsis</taxon>
    </lineage>
</organism>
<dbReference type="InterPro" id="IPR036291">
    <property type="entry name" value="NAD(P)-bd_dom_sf"/>
</dbReference>
<protein>
    <recommendedName>
        <fullName evidence="1">NmrA-like domain-containing protein</fullName>
    </recommendedName>
</protein>
<dbReference type="InterPro" id="IPR008030">
    <property type="entry name" value="NmrA-like"/>
</dbReference>
<evidence type="ECO:0000259" key="1">
    <source>
        <dbReference type="Pfam" id="PF05368"/>
    </source>
</evidence>
<dbReference type="PANTHER" id="PTHR43162">
    <property type="match status" value="1"/>
</dbReference>
<dbReference type="EMBL" id="JAEPQZ010000005">
    <property type="protein sequence ID" value="KAG2181084.1"/>
    <property type="molecule type" value="Genomic_DNA"/>
</dbReference>
<name>A0A8H7PX57_MORIS</name>